<proteinExistence type="predicted"/>
<protein>
    <recommendedName>
        <fullName evidence="3">DUF3717 domain-containing protein</fullName>
    </recommendedName>
</protein>
<dbReference type="EMBL" id="FRAB01000045">
    <property type="protein sequence ID" value="SHK91944.1"/>
    <property type="molecule type" value="Genomic_DNA"/>
</dbReference>
<organism evidence="1 2">
    <name type="scientific">Paraburkholderia terricola</name>
    <dbReference type="NCBI Taxonomy" id="169427"/>
    <lineage>
        <taxon>Bacteria</taxon>
        <taxon>Pseudomonadati</taxon>
        <taxon>Pseudomonadota</taxon>
        <taxon>Betaproteobacteria</taxon>
        <taxon>Burkholderiales</taxon>
        <taxon>Burkholderiaceae</taxon>
        <taxon>Paraburkholderia</taxon>
    </lineage>
</organism>
<dbReference type="Proteomes" id="UP000184395">
    <property type="component" value="Unassembled WGS sequence"/>
</dbReference>
<name>A0A1M6WE51_9BURK</name>
<evidence type="ECO:0008006" key="3">
    <source>
        <dbReference type="Google" id="ProtNLM"/>
    </source>
</evidence>
<dbReference type="AlphaFoldDB" id="A0A1M6WE51"/>
<dbReference type="RefSeq" id="WP_073431884.1">
    <property type="nucleotide sequence ID" value="NZ_CADFGY010000033.1"/>
</dbReference>
<sequence>MRSFTLAQIERAIHHWRKHYGRARLYHDSVDGAREERLLSTLYGRLIEKRLGTIDVDQISRAEFAALGCLFDGPPADPERQA</sequence>
<evidence type="ECO:0000313" key="1">
    <source>
        <dbReference type="EMBL" id="SHK91944.1"/>
    </source>
</evidence>
<dbReference type="Pfam" id="PF12512">
    <property type="entry name" value="DUF3717"/>
    <property type="match status" value="1"/>
</dbReference>
<dbReference type="STRING" id="169427.SAMN05192548_104529"/>
<accession>A0A1M6WE51</accession>
<dbReference type="InterPro" id="IPR022191">
    <property type="entry name" value="DUF3717"/>
</dbReference>
<gene>
    <name evidence="1" type="ORF">SAMN05192548_104529</name>
</gene>
<reference evidence="1 2" key="1">
    <citation type="submission" date="2016-11" db="EMBL/GenBank/DDBJ databases">
        <authorList>
            <person name="Jaros S."/>
            <person name="Januszkiewicz K."/>
            <person name="Wedrychowicz H."/>
        </authorList>
    </citation>
    <scope>NUCLEOTIDE SEQUENCE [LARGE SCALE GENOMIC DNA]</scope>
    <source>
        <strain evidence="1 2">LMG 20594</strain>
    </source>
</reference>
<evidence type="ECO:0000313" key="2">
    <source>
        <dbReference type="Proteomes" id="UP000184395"/>
    </source>
</evidence>